<dbReference type="AlphaFoldDB" id="A0A4Q8K296"/>
<evidence type="ECO:0000313" key="2">
    <source>
        <dbReference type="EMBL" id="SNX33527.1"/>
    </source>
</evidence>
<name>A0A4Q8K296_DEISU</name>
<feature type="chain" id="PRO_5036120001" evidence="1">
    <location>
        <begin position="21"/>
        <end position="79"/>
    </location>
</feature>
<keyword evidence="1" id="KW-0732">Signal</keyword>
<evidence type="ECO:0000256" key="1">
    <source>
        <dbReference type="SAM" id="SignalP"/>
    </source>
</evidence>
<sequence length="79" mass="8865">MKLFVFALVAACLVLEAVKCSNFLEVSGIPAEERRRCGKQYEPCPRGSIGNEHPKCCHHYKCSCNIASQVCVCIDKRLY</sequence>
<feature type="signal peptide" evidence="1">
    <location>
        <begin position="1"/>
        <end position="20"/>
    </location>
</feature>
<dbReference type="EMBL" id="HAHH01000482">
    <property type="protein sequence ID" value="SNX36623.1"/>
    <property type="molecule type" value="Transcribed_RNA"/>
</dbReference>
<reference evidence="2" key="2">
    <citation type="submission" date="2019-05" db="EMBL/GenBank/DDBJ databases">
        <title>Unravelling the molecular evolution of spider venoms.</title>
        <authorList>
            <person name="Pineda S."/>
        </authorList>
    </citation>
    <scope>NUCLEOTIDE SEQUENCE</scope>
</reference>
<accession>A0A4Q8K296</accession>
<organism evidence="2">
    <name type="scientific">Deinopis subrufa</name>
    <name type="common">Rufous net-casting spider</name>
    <dbReference type="NCBI Taxonomy" id="1905329"/>
    <lineage>
        <taxon>Eukaryota</taxon>
        <taxon>Metazoa</taxon>
        <taxon>Ecdysozoa</taxon>
        <taxon>Arthropoda</taxon>
        <taxon>Chelicerata</taxon>
        <taxon>Arachnida</taxon>
        <taxon>Araneae</taxon>
        <taxon>Araneomorphae</taxon>
        <taxon>Entelegynae</taxon>
        <taxon>Deinopoidea</taxon>
        <taxon>Deinopidae</taxon>
        <taxon>Deinopis</taxon>
    </lineage>
</organism>
<proteinExistence type="predicted"/>
<dbReference type="EMBL" id="HAHH01000087">
    <property type="protein sequence ID" value="SNX33527.1"/>
    <property type="molecule type" value="Transcribed_RNA"/>
</dbReference>
<protein>
    <submittedName>
        <fullName evidence="2">U24-Deinotoxin-Dsu1b_1</fullName>
    </submittedName>
</protein>
<reference evidence="2" key="1">
    <citation type="submission" date="2017-05" db="EMBL/GenBank/DDBJ databases">
        <authorList>
            <person name="QRISCLOUD D."/>
        </authorList>
    </citation>
    <scope>NUCLEOTIDE SEQUENCE</scope>
</reference>